<dbReference type="RefSeq" id="WP_088604789.1">
    <property type="nucleotide sequence ID" value="NZ_NJIH01000010.1"/>
</dbReference>
<feature type="binding site" evidence="6">
    <location>
        <position position="85"/>
    </location>
    <ligand>
        <name>Fe cation</name>
        <dbReference type="ChEBI" id="CHEBI:24875"/>
        <note>catalytic</note>
    </ligand>
</feature>
<keyword evidence="8" id="KW-1185">Reference proteome</keyword>
<keyword evidence="5 6" id="KW-0408">Iron</keyword>
<dbReference type="Gene3D" id="2.60.120.10">
    <property type="entry name" value="Jelly Rolls"/>
    <property type="match status" value="1"/>
</dbReference>
<dbReference type="GO" id="GO:0016702">
    <property type="term" value="F:oxidoreductase activity, acting on single donors with incorporation of molecular oxygen, incorporation of two atoms of oxygen"/>
    <property type="evidence" value="ECO:0007669"/>
    <property type="project" value="InterPro"/>
</dbReference>
<keyword evidence="3 7" id="KW-0223">Dioxygenase</keyword>
<proteinExistence type="inferred from homology"/>
<evidence type="ECO:0000256" key="5">
    <source>
        <dbReference type="ARBA" id="ARBA00023004"/>
    </source>
</evidence>
<evidence type="ECO:0000313" key="8">
    <source>
        <dbReference type="Proteomes" id="UP000214603"/>
    </source>
</evidence>
<gene>
    <name evidence="7" type="ORF">CEY11_17975</name>
</gene>
<dbReference type="InterPro" id="IPR014710">
    <property type="entry name" value="RmlC-like_jellyroll"/>
</dbReference>
<dbReference type="SUPFAM" id="SSF51182">
    <property type="entry name" value="RmlC-like cupins"/>
    <property type="match status" value="1"/>
</dbReference>
<dbReference type="CDD" id="cd10548">
    <property type="entry name" value="cupin_CDO"/>
    <property type="match status" value="1"/>
</dbReference>
<dbReference type="Pfam" id="PF05995">
    <property type="entry name" value="CDO_I"/>
    <property type="match status" value="1"/>
</dbReference>
<dbReference type="EMBL" id="NJIH01000010">
    <property type="protein sequence ID" value="OWT56782.1"/>
    <property type="molecule type" value="Genomic_DNA"/>
</dbReference>
<dbReference type="OrthoDB" id="9789585at2"/>
<accession>A0A225M7S9</accession>
<comment type="similarity">
    <text evidence="1">Belongs to the cysteine dioxygenase family.</text>
</comment>
<comment type="caution">
    <text evidence="7">The sequence shown here is derived from an EMBL/GenBank/DDBJ whole genome shotgun (WGS) entry which is preliminary data.</text>
</comment>
<dbReference type="AlphaFoldDB" id="A0A225M7S9"/>
<dbReference type="Proteomes" id="UP000214603">
    <property type="component" value="Unassembled WGS sequence"/>
</dbReference>
<evidence type="ECO:0000256" key="3">
    <source>
        <dbReference type="ARBA" id="ARBA00022964"/>
    </source>
</evidence>
<name>A0A225M7S9_9BURK</name>
<dbReference type="PANTHER" id="PTHR12918:SF1">
    <property type="entry name" value="CYSTEINE DIOXYGENASE TYPE 1"/>
    <property type="match status" value="1"/>
</dbReference>
<dbReference type="InterPro" id="IPR011051">
    <property type="entry name" value="RmlC_Cupin_sf"/>
</dbReference>
<reference evidence="8" key="1">
    <citation type="submission" date="2017-06" db="EMBL/GenBank/DDBJ databases">
        <title>Herbaspirillum phytohormonus sp. nov., isolated from the root nodule of Robinia pseudoacacia in lead-zinc mine.</title>
        <authorList>
            <person name="Fan M."/>
            <person name="Lin Y."/>
        </authorList>
    </citation>
    <scope>NUCLEOTIDE SEQUENCE [LARGE SCALE GENOMIC DNA]</scope>
    <source>
        <strain evidence="8">SC-089</strain>
    </source>
</reference>
<organism evidence="7 8">
    <name type="scientific">Candidimonas nitroreducens</name>
    <dbReference type="NCBI Taxonomy" id="683354"/>
    <lineage>
        <taxon>Bacteria</taxon>
        <taxon>Pseudomonadati</taxon>
        <taxon>Pseudomonadota</taxon>
        <taxon>Betaproteobacteria</taxon>
        <taxon>Burkholderiales</taxon>
        <taxon>Alcaligenaceae</taxon>
        <taxon>Candidimonas</taxon>
    </lineage>
</organism>
<dbReference type="PANTHER" id="PTHR12918">
    <property type="entry name" value="CYSTEINE DIOXYGENASE"/>
    <property type="match status" value="1"/>
</dbReference>
<evidence type="ECO:0000256" key="1">
    <source>
        <dbReference type="ARBA" id="ARBA00006622"/>
    </source>
</evidence>
<evidence type="ECO:0000256" key="2">
    <source>
        <dbReference type="ARBA" id="ARBA00022723"/>
    </source>
</evidence>
<sequence length="189" mass="21198">MTLSRLKDFVQETTRIMDTVDGDRARMNATRPVLERLVAHDDWLPEAFAQPHPQFYQQYLLYCDPQERFCIVSFVWGPGQRTPVHDHMVWGLVGMLRGSETSTRYARDGQVLRAGASATLQPGQIECLLPEDGDIHVVNNALADQASISIHVYGANIGKVRRHVFDPGTGAVKEFISGFSSEVLPNFWA</sequence>
<evidence type="ECO:0000313" key="7">
    <source>
        <dbReference type="EMBL" id="OWT56782.1"/>
    </source>
</evidence>
<keyword evidence="2 6" id="KW-0479">Metal-binding</keyword>
<feature type="binding site" evidence="6">
    <location>
        <position position="136"/>
    </location>
    <ligand>
        <name>Fe cation</name>
        <dbReference type="ChEBI" id="CHEBI:24875"/>
        <note>catalytic</note>
    </ligand>
</feature>
<dbReference type="GO" id="GO:0008198">
    <property type="term" value="F:ferrous iron binding"/>
    <property type="evidence" value="ECO:0007669"/>
    <property type="project" value="TreeGrafter"/>
</dbReference>
<dbReference type="InterPro" id="IPR010300">
    <property type="entry name" value="CDO_1"/>
</dbReference>
<protein>
    <submittedName>
        <fullName evidence="7">Cysteine dioxygenase</fullName>
    </submittedName>
</protein>
<evidence type="ECO:0000256" key="4">
    <source>
        <dbReference type="ARBA" id="ARBA00023002"/>
    </source>
</evidence>
<feature type="binding site" evidence="6">
    <location>
        <position position="87"/>
    </location>
    <ligand>
        <name>Fe cation</name>
        <dbReference type="ChEBI" id="CHEBI:24875"/>
        <note>catalytic</note>
    </ligand>
</feature>
<evidence type="ECO:0000256" key="6">
    <source>
        <dbReference type="PIRSR" id="PIRSR610300-51"/>
    </source>
</evidence>
<keyword evidence="4" id="KW-0560">Oxidoreductase</keyword>